<dbReference type="Pfam" id="PF00497">
    <property type="entry name" value="SBP_bac_3"/>
    <property type="match status" value="1"/>
</dbReference>
<feature type="region of interest" description="Disordered" evidence="2">
    <location>
        <begin position="43"/>
        <end position="74"/>
    </location>
</feature>
<accession>A0A1I4L6M3</accession>
<dbReference type="Gene3D" id="3.40.190.10">
    <property type="entry name" value="Periplasmic binding protein-like II"/>
    <property type="match status" value="2"/>
</dbReference>
<sequence>MTRTRTRAVRPTAALPLRTALVLSTVVFLSACTSSAEIEADQRAEGAAEAGATEAVLGVDTSPEQTGRVHTDEDPDAATLVPAAIAEDGRLTVGVAGAGEPPLGFLADDNATVVGSEVDIASLVAESLGLQLDVVNVSWEQWPLGVQSGDLEAVFSNVGVNSERLQLFDFATYREGVMAFSARPDSGLSIDEPADIAGLTIAVSSGTNQERILLDWNAQNEAAGLETAQLEYYANAADTLLALQSGRIDTYIGPNPNAVYQQSVGDIEIVGTVNAGWPNTTYVAATSLKGNGLVDAFEAALQHVFEDGTYARTLERWGLPDEAVDEPVVNPAVGS</sequence>
<gene>
    <name evidence="5" type="ORF">SAMN04488085_12045</name>
</gene>
<organism evidence="5 6">
    <name type="scientific">Geodermatophilus ruber</name>
    <dbReference type="NCBI Taxonomy" id="504800"/>
    <lineage>
        <taxon>Bacteria</taxon>
        <taxon>Bacillati</taxon>
        <taxon>Actinomycetota</taxon>
        <taxon>Actinomycetes</taxon>
        <taxon>Geodermatophilales</taxon>
        <taxon>Geodermatophilaceae</taxon>
        <taxon>Geodermatophilus</taxon>
    </lineage>
</organism>
<evidence type="ECO:0000256" key="1">
    <source>
        <dbReference type="ARBA" id="ARBA00022729"/>
    </source>
</evidence>
<dbReference type="SMART" id="SM00062">
    <property type="entry name" value="PBPb"/>
    <property type="match status" value="1"/>
</dbReference>
<dbReference type="EMBL" id="FOSW01000020">
    <property type="protein sequence ID" value="SFL86571.1"/>
    <property type="molecule type" value="Genomic_DNA"/>
</dbReference>
<dbReference type="PANTHER" id="PTHR35936:SF17">
    <property type="entry name" value="ARGININE-BINDING EXTRACELLULAR PROTEIN ARTP"/>
    <property type="match status" value="1"/>
</dbReference>
<dbReference type="InParanoid" id="A0A1I4L6M3"/>
<feature type="domain" description="Solute-binding protein family 3/N-terminal" evidence="4">
    <location>
        <begin position="90"/>
        <end position="321"/>
    </location>
</feature>
<dbReference type="InterPro" id="IPR001638">
    <property type="entry name" value="Solute-binding_3/MltF_N"/>
</dbReference>
<dbReference type="RefSeq" id="WP_091329699.1">
    <property type="nucleotide sequence ID" value="NZ_FOSW01000020.1"/>
</dbReference>
<evidence type="ECO:0000313" key="5">
    <source>
        <dbReference type="EMBL" id="SFL86571.1"/>
    </source>
</evidence>
<reference evidence="5 6" key="1">
    <citation type="submission" date="2016-10" db="EMBL/GenBank/DDBJ databases">
        <authorList>
            <person name="de Groot N.N."/>
        </authorList>
    </citation>
    <scope>NUCLEOTIDE SEQUENCE [LARGE SCALE GENOMIC DNA]</scope>
    <source>
        <strain evidence="5 6">DSM 45317</strain>
    </source>
</reference>
<keyword evidence="6" id="KW-1185">Reference proteome</keyword>
<dbReference type="PANTHER" id="PTHR35936">
    <property type="entry name" value="MEMBRANE-BOUND LYTIC MUREIN TRANSGLYCOSYLASE F"/>
    <property type="match status" value="1"/>
</dbReference>
<dbReference type="STRING" id="504800.SAMN04488085_12045"/>
<evidence type="ECO:0000259" key="4">
    <source>
        <dbReference type="SMART" id="SM00062"/>
    </source>
</evidence>
<dbReference type="PROSITE" id="PS51257">
    <property type="entry name" value="PROKAR_LIPOPROTEIN"/>
    <property type="match status" value="1"/>
</dbReference>
<dbReference type="OrthoDB" id="9762169at2"/>
<keyword evidence="1 3" id="KW-0732">Signal</keyword>
<evidence type="ECO:0000313" key="6">
    <source>
        <dbReference type="Proteomes" id="UP000199152"/>
    </source>
</evidence>
<dbReference type="AlphaFoldDB" id="A0A1I4L6M3"/>
<evidence type="ECO:0000256" key="3">
    <source>
        <dbReference type="SAM" id="SignalP"/>
    </source>
</evidence>
<proteinExistence type="predicted"/>
<feature type="signal peptide" evidence="3">
    <location>
        <begin position="1"/>
        <end position="36"/>
    </location>
</feature>
<feature type="chain" id="PRO_5011578408" evidence="3">
    <location>
        <begin position="37"/>
        <end position="335"/>
    </location>
</feature>
<dbReference type="SUPFAM" id="SSF53850">
    <property type="entry name" value="Periplasmic binding protein-like II"/>
    <property type="match status" value="1"/>
</dbReference>
<name>A0A1I4L6M3_9ACTN</name>
<dbReference type="CDD" id="cd01004">
    <property type="entry name" value="PBP2_MidA_like"/>
    <property type="match status" value="1"/>
</dbReference>
<dbReference type="Proteomes" id="UP000199152">
    <property type="component" value="Unassembled WGS sequence"/>
</dbReference>
<evidence type="ECO:0000256" key="2">
    <source>
        <dbReference type="SAM" id="MobiDB-lite"/>
    </source>
</evidence>
<protein>
    <submittedName>
        <fullName evidence="5">Amino acid ABC transporter substrate-binding protein, PAAT family</fullName>
    </submittedName>
</protein>